<sequence length="101" mass="10924">MIFDFTGVNVTYRVSVIQYELIQAPPGGRISEIDINPIDSGPGDPVLPKPKTLIIPNGQLAVVSDIDATDKVQTFSVTIKVTDGKETYTGDPQIINNPIKN</sequence>
<evidence type="ECO:0000313" key="2">
    <source>
        <dbReference type="Proteomes" id="UP000240505"/>
    </source>
</evidence>
<keyword evidence="2" id="KW-1185">Reference proteome</keyword>
<protein>
    <submittedName>
        <fullName evidence="1">Uncharacterized protein</fullName>
    </submittedName>
</protein>
<reference evidence="1 2" key="1">
    <citation type="submission" date="2018-03" db="EMBL/GenBank/DDBJ databases">
        <title>Massilia armeniaca sp. nov., isolated from desert soil.</title>
        <authorList>
            <person name="Huang H."/>
            <person name="Ren M."/>
        </authorList>
    </citation>
    <scope>NUCLEOTIDE SEQUENCE [LARGE SCALE GENOMIC DNA]</scope>
    <source>
        <strain evidence="1 2">ZMN-3</strain>
    </source>
</reference>
<dbReference type="AlphaFoldDB" id="A0A2R4CCM5"/>
<name>A0A2R4CCM5_9BURK</name>
<evidence type="ECO:0000313" key="1">
    <source>
        <dbReference type="EMBL" id="AVR97359.1"/>
    </source>
</evidence>
<dbReference type="RefSeq" id="WP_107142704.1">
    <property type="nucleotide sequence ID" value="NZ_CP028324.1"/>
</dbReference>
<proteinExistence type="predicted"/>
<accession>A0A2R4CCM5</accession>
<dbReference type="EMBL" id="CP028324">
    <property type="protein sequence ID" value="AVR97359.1"/>
    <property type="molecule type" value="Genomic_DNA"/>
</dbReference>
<organism evidence="1 2">
    <name type="scientific">Pseudoduganella armeniaca</name>
    <dbReference type="NCBI Taxonomy" id="2072590"/>
    <lineage>
        <taxon>Bacteria</taxon>
        <taxon>Pseudomonadati</taxon>
        <taxon>Pseudomonadota</taxon>
        <taxon>Betaproteobacteria</taxon>
        <taxon>Burkholderiales</taxon>
        <taxon>Oxalobacteraceae</taxon>
        <taxon>Telluria group</taxon>
        <taxon>Pseudoduganella</taxon>
    </lineage>
</organism>
<dbReference type="KEGG" id="masz:C9I28_18210"/>
<dbReference type="Proteomes" id="UP000240505">
    <property type="component" value="Chromosome"/>
</dbReference>
<gene>
    <name evidence="1" type="ORF">C9I28_18210</name>
</gene>